<keyword evidence="5" id="KW-0418">Kinase</keyword>
<evidence type="ECO:0000313" key="10">
    <source>
        <dbReference type="Proteomes" id="UP000509704"/>
    </source>
</evidence>
<dbReference type="InterPro" id="IPR011009">
    <property type="entry name" value="Kinase-like_dom_sf"/>
</dbReference>
<keyword evidence="2" id="KW-0723">Serine/threonine-protein kinase</keyword>
<keyword evidence="10" id="KW-1185">Reference proteome</keyword>
<dbReference type="EMBL" id="CP058607">
    <property type="protein sequence ID" value="QLG72610.1"/>
    <property type="molecule type" value="Genomic_DNA"/>
</dbReference>
<evidence type="ECO:0000256" key="1">
    <source>
        <dbReference type="ARBA" id="ARBA00010791"/>
    </source>
</evidence>
<dbReference type="InterPro" id="IPR000719">
    <property type="entry name" value="Prot_kinase_dom"/>
</dbReference>
<evidence type="ECO:0000256" key="4">
    <source>
        <dbReference type="ARBA" id="ARBA00022741"/>
    </source>
</evidence>
<dbReference type="SUPFAM" id="SSF56112">
    <property type="entry name" value="Protein kinase-like (PK-like)"/>
    <property type="match status" value="1"/>
</dbReference>
<keyword evidence="6" id="KW-0067">ATP-binding</keyword>
<organism evidence="9 10">
    <name type="scientific">Zygotorulaspora mrakii</name>
    <name type="common">Zygosaccharomyces mrakii</name>
    <dbReference type="NCBI Taxonomy" id="42260"/>
    <lineage>
        <taxon>Eukaryota</taxon>
        <taxon>Fungi</taxon>
        <taxon>Dikarya</taxon>
        <taxon>Ascomycota</taxon>
        <taxon>Saccharomycotina</taxon>
        <taxon>Saccharomycetes</taxon>
        <taxon>Saccharomycetales</taxon>
        <taxon>Saccharomycetaceae</taxon>
        <taxon>Zygotorulaspora</taxon>
    </lineage>
</organism>
<dbReference type="InterPro" id="IPR008271">
    <property type="entry name" value="Ser/Thr_kinase_AS"/>
</dbReference>
<evidence type="ECO:0000256" key="6">
    <source>
        <dbReference type="ARBA" id="ARBA00022840"/>
    </source>
</evidence>
<dbReference type="PROSITE" id="PS50011">
    <property type="entry name" value="PROTEIN_KINASE_DOM"/>
    <property type="match status" value="1"/>
</dbReference>
<accession>A0A7H9B1W0</accession>
<dbReference type="OrthoDB" id="410920at2759"/>
<evidence type="ECO:0000256" key="2">
    <source>
        <dbReference type="ARBA" id="ARBA00022527"/>
    </source>
</evidence>
<dbReference type="Proteomes" id="UP000509704">
    <property type="component" value="Chromosome 4"/>
</dbReference>
<evidence type="ECO:0000256" key="7">
    <source>
        <dbReference type="SAM" id="MobiDB-lite"/>
    </source>
</evidence>
<evidence type="ECO:0000259" key="8">
    <source>
        <dbReference type="PROSITE" id="PS50011"/>
    </source>
</evidence>
<dbReference type="Gene3D" id="1.10.510.10">
    <property type="entry name" value="Transferase(Phosphotransferase) domain 1"/>
    <property type="match status" value="1"/>
</dbReference>
<feature type="domain" description="Protein kinase" evidence="8">
    <location>
        <begin position="161"/>
        <end position="474"/>
    </location>
</feature>
<feature type="compositionally biased region" description="Polar residues" evidence="7">
    <location>
        <begin position="118"/>
        <end position="128"/>
    </location>
</feature>
<dbReference type="SMART" id="SM00220">
    <property type="entry name" value="S_TKc"/>
    <property type="match status" value="1"/>
</dbReference>
<dbReference type="AlphaFoldDB" id="A0A7H9B1W0"/>
<keyword evidence="4" id="KW-0547">Nucleotide-binding</keyword>
<dbReference type="GO" id="GO:0035556">
    <property type="term" value="P:intracellular signal transduction"/>
    <property type="evidence" value="ECO:0007669"/>
    <property type="project" value="TreeGrafter"/>
</dbReference>
<protein>
    <recommendedName>
        <fullName evidence="8">Protein kinase domain-containing protein</fullName>
    </recommendedName>
</protein>
<proteinExistence type="inferred from homology"/>
<dbReference type="KEGG" id="zmk:HG535_0D03180"/>
<feature type="region of interest" description="Disordered" evidence="7">
    <location>
        <begin position="118"/>
        <end position="140"/>
    </location>
</feature>
<dbReference type="GeneID" id="59236334"/>
<reference evidence="9 10" key="1">
    <citation type="submission" date="2020-07" db="EMBL/GenBank/DDBJ databases">
        <title>The yeast mating-type switching endonuclease HO is a domesticated member of an unorthodox homing genetic element family.</title>
        <authorList>
            <person name="Coughlan A.Y."/>
            <person name="Lombardi L."/>
            <person name="Braun-Galleani S."/>
            <person name="Martos A.R."/>
            <person name="Galeote V."/>
            <person name="Bigey F."/>
            <person name="Dequin S."/>
            <person name="Byrne K.P."/>
            <person name="Wolfe K.H."/>
        </authorList>
    </citation>
    <scope>NUCLEOTIDE SEQUENCE [LARGE SCALE GENOMIC DNA]</scope>
    <source>
        <strain evidence="9 10">NRRL Y-6702</strain>
    </source>
</reference>
<dbReference type="GO" id="GO:0004674">
    <property type="term" value="F:protein serine/threonine kinase activity"/>
    <property type="evidence" value="ECO:0007669"/>
    <property type="project" value="UniProtKB-KW"/>
</dbReference>
<dbReference type="RefSeq" id="XP_037144338.1">
    <property type="nucleotide sequence ID" value="XM_037288443.1"/>
</dbReference>
<name>A0A7H9B1W0_ZYGMR</name>
<evidence type="ECO:0000256" key="5">
    <source>
        <dbReference type="ARBA" id="ARBA00022777"/>
    </source>
</evidence>
<dbReference type="GO" id="GO:0005737">
    <property type="term" value="C:cytoplasm"/>
    <property type="evidence" value="ECO:0007669"/>
    <property type="project" value="TreeGrafter"/>
</dbReference>
<comment type="similarity">
    <text evidence="1">Belongs to the protein kinase superfamily. CAMK Ser/Thr protein kinase family. NIM1 subfamily.</text>
</comment>
<evidence type="ECO:0000313" key="9">
    <source>
        <dbReference type="EMBL" id="QLG72610.1"/>
    </source>
</evidence>
<sequence length="496" mass="56697">MTNRQDEFPPAPKLKQNEFANDDTINRSQVVDEAIAFGDRTPLALVIPKFDSVNMLPTPMTYTPPSSQQRSPLGHSLNVPKRRGEVNLLQRFENGSQLRVVSELPPFADPLQKRISSLPTVSETSSTADVERAAPSFNDTESDDDILTGYLLDDLTTPLKWRRVEEIGSGNFSTVYLYHSLRPVDYKFKQVCVKRIKFPKELLDENVRGQILYTDLLSRLESSLTRELAILKSLNHPCIVKLYGVNNPILIESKKPLRNLMLKNKQLPRCDMIMSYCPGGDLLMAAASCNGNLELWLIQRIFAELVIAVQYLHENFVIHRDLKLENVLLKYSLNEIYNMKDSIDFTHKNIIELADFGLCKKIEAGELCTARCGSEDYVSPEILMGVPYDGRLSDTWALGVILYGLLEDRLPFDAPPNSSSRQRNRATSHRIARYDWKWVRLASEDLKAKEIVENTLTRKSHRWDINKIFLSAFVKDTAISLIFQHRNVQQKKKEIE</sequence>
<dbReference type="GO" id="GO:0005524">
    <property type="term" value="F:ATP binding"/>
    <property type="evidence" value="ECO:0007669"/>
    <property type="project" value="UniProtKB-KW"/>
</dbReference>
<dbReference type="PANTHER" id="PTHR24346">
    <property type="entry name" value="MAP/MICROTUBULE AFFINITY-REGULATING KINASE"/>
    <property type="match status" value="1"/>
</dbReference>
<dbReference type="Pfam" id="PF00069">
    <property type="entry name" value="Pkinase"/>
    <property type="match status" value="1"/>
</dbReference>
<keyword evidence="3" id="KW-0808">Transferase</keyword>
<evidence type="ECO:0000256" key="3">
    <source>
        <dbReference type="ARBA" id="ARBA00022679"/>
    </source>
</evidence>
<gene>
    <name evidence="9" type="ORF">HG535_0D03180</name>
</gene>
<dbReference type="PANTHER" id="PTHR24346:SF82">
    <property type="entry name" value="KP78A-RELATED"/>
    <property type="match status" value="1"/>
</dbReference>
<dbReference type="PROSITE" id="PS00108">
    <property type="entry name" value="PROTEIN_KINASE_ST"/>
    <property type="match status" value="1"/>
</dbReference>